<gene>
    <name evidence="1" type="ORF">MCC93_13170</name>
</gene>
<proteinExistence type="predicted"/>
<dbReference type="AlphaFoldDB" id="A0A0C1GQN4"/>
<evidence type="ECO:0000313" key="2">
    <source>
        <dbReference type="Proteomes" id="UP000031390"/>
    </source>
</evidence>
<dbReference type="Proteomes" id="UP000031390">
    <property type="component" value="Unassembled WGS sequence"/>
</dbReference>
<reference evidence="1 2" key="1">
    <citation type="submission" date="2014-12" db="EMBL/GenBank/DDBJ databases">
        <title>Genome sequence of Morococcus cerebrosus.</title>
        <authorList>
            <person name="Shin S.-K."/>
            <person name="Yi H."/>
        </authorList>
    </citation>
    <scope>NUCLEOTIDE SEQUENCE [LARGE SCALE GENOMIC DNA]</scope>
    <source>
        <strain evidence="1 2">CIP 81.93</strain>
    </source>
</reference>
<name>A0A0C1GQN4_9NEIS</name>
<sequence>MKVRNGNGNVLNYPRTGRIGKGGICLRLICVSGSVDIKSRLKL</sequence>
<protein>
    <submittedName>
        <fullName evidence="1">Uncharacterized protein</fullName>
    </submittedName>
</protein>
<accession>A0A0C1GQN4</accession>
<comment type="caution">
    <text evidence="1">The sequence shown here is derived from an EMBL/GenBank/DDBJ whole genome shotgun (WGS) entry which is preliminary data.</text>
</comment>
<organism evidence="1 2">
    <name type="scientific">Morococcus cerebrosus</name>
    <dbReference type="NCBI Taxonomy" id="1056807"/>
    <lineage>
        <taxon>Bacteria</taxon>
        <taxon>Pseudomonadati</taxon>
        <taxon>Pseudomonadota</taxon>
        <taxon>Betaproteobacteria</taxon>
        <taxon>Neisseriales</taxon>
        <taxon>Neisseriaceae</taxon>
        <taxon>Morococcus</taxon>
    </lineage>
</organism>
<dbReference type="EMBL" id="JUFZ01000049">
    <property type="protein sequence ID" value="KIC07721.1"/>
    <property type="molecule type" value="Genomic_DNA"/>
</dbReference>
<evidence type="ECO:0000313" key="1">
    <source>
        <dbReference type="EMBL" id="KIC07721.1"/>
    </source>
</evidence>